<organism evidence="7 8">
    <name type="scientific">Phytophthora kernoviae</name>
    <dbReference type="NCBI Taxonomy" id="325452"/>
    <lineage>
        <taxon>Eukaryota</taxon>
        <taxon>Sar</taxon>
        <taxon>Stramenopiles</taxon>
        <taxon>Oomycota</taxon>
        <taxon>Peronosporomycetes</taxon>
        <taxon>Peronosporales</taxon>
        <taxon>Peronosporaceae</taxon>
        <taxon>Phytophthora</taxon>
    </lineage>
</organism>
<dbReference type="EMBL" id="MBDO02000366">
    <property type="protein sequence ID" value="RLN56458.1"/>
    <property type="molecule type" value="Genomic_DNA"/>
</dbReference>
<dbReference type="Proteomes" id="UP000277300">
    <property type="component" value="Unassembled WGS sequence"/>
</dbReference>
<dbReference type="PANTHER" id="PTHR10913">
    <property type="entry name" value="FOLLISTATIN-RELATED"/>
    <property type="match status" value="1"/>
</dbReference>
<feature type="chain" id="PRO_5036338489" description="Kazal-like domain-containing protein" evidence="4">
    <location>
        <begin position="20"/>
        <end position="137"/>
    </location>
</feature>
<evidence type="ECO:0000313" key="6">
    <source>
        <dbReference type="EMBL" id="RLN51159.1"/>
    </source>
</evidence>
<evidence type="ECO:0000256" key="1">
    <source>
        <dbReference type="ARBA" id="ARBA00022690"/>
    </source>
</evidence>
<dbReference type="InterPro" id="IPR036058">
    <property type="entry name" value="Kazal_dom_sf"/>
</dbReference>
<feature type="domain" description="Kazal-like" evidence="5">
    <location>
        <begin position="19"/>
        <end position="68"/>
    </location>
</feature>
<feature type="signal peptide" evidence="4">
    <location>
        <begin position="1"/>
        <end position="19"/>
    </location>
</feature>
<dbReference type="OrthoDB" id="126772at2759"/>
<protein>
    <recommendedName>
        <fullName evidence="5">Kazal-like domain-containing protein</fullName>
    </recommendedName>
</protein>
<evidence type="ECO:0000313" key="7">
    <source>
        <dbReference type="EMBL" id="RLN56458.1"/>
    </source>
</evidence>
<gene>
    <name evidence="6" type="ORF">BBJ29_005879</name>
    <name evidence="7" type="ORF">BBP00_00007998</name>
</gene>
<dbReference type="Pfam" id="PF07648">
    <property type="entry name" value="Kazal_2"/>
    <property type="match status" value="2"/>
</dbReference>
<reference evidence="8 9" key="1">
    <citation type="submission" date="2018-07" db="EMBL/GenBank/DDBJ databases">
        <title>Genome sequencing of oomycete isolates from Chile give support for New Zealand origin for Phytophthora kernoviae and make available the first Nothophytophthora sp. genome.</title>
        <authorList>
            <person name="Studholme D.J."/>
            <person name="Sanfuentes E."/>
            <person name="Panda P."/>
            <person name="Hill R."/>
            <person name="Sambles C."/>
            <person name="Grant M."/>
            <person name="Williams N.M."/>
            <person name="Mcdougal R.L."/>
        </authorList>
    </citation>
    <scope>NUCLEOTIDE SEQUENCE [LARGE SCALE GENOMIC DNA]</scope>
    <source>
        <strain evidence="7">Chile6</strain>
        <strain evidence="6">Chile7</strain>
    </source>
</reference>
<comment type="caution">
    <text evidence="7">The sequence shown here is derived from an EMBL/GenBank/DDBJ whole genome shotgun (WGS) entry which is preliminary data.</text>
</comment>
<dbReference type="SMART" id="SM00280">
    <property type="entry name" value="KAZAL"/>
    <property type="match status" value="2"/>
</dbReference>
<name>A0A3F2RGM6_9STRA</name>
<dbReference type="Proteomes" id="UP000284657">
    <property type="component" value="Unassembled WGS sequence"/>
</dbReference>
<evidence type="ECO:0000313" key="8">
    <source>
        <dbReference type="Proteomes" id="UP000277300"/>
    </source>
</evidence>
<accession>A0A3F2RGM6</accession>
<dbReference type="PANTHER" id="PTHR10913:SF45">
    <property type="entry name" value="FOLLISTATIN, ISOFORM A-RELATED"/>
    <property type="match status" value="1"/>
</dbReference>
<sequence length="137" mass="14656">MKFATCLVLAAVAVASATAATNDDCSFACLDVYDPVSDENGKTYSNECYMRLAKCQEGKAMKFATCLVLAAVAVASATAATNDDCSFACLDVYDPVSDENGKTYSNECYMRLAKCKDSKTDNNNGAMDPAYTLRNID</sequence>
<keyword evidence="3" id="KW-1015">Disulfide bond</keyword>
<dbReference type="InterPro" id="IPR050653">
    <property type="entry name" value="Prot_Inhib_GrowthFact_Antg"/>
</dbReference>
<keyword evidence="1" id="KW-0646">Protease inhibitor</keyword>
<evidence type="ECO:0000313" key="9">
    <source>
        <dbReference type="Proteomes" id="UP000284657"/>
    </source>
</evidence>
<evidence type="ECO:0000259" key="5">
    <source>
        <dbReference type="PROSITE" id="PS51465"/>
    </source>
</evidence>
<proteinExistence type="predicted"/>
<dbReference type="SUPFAM" id="SSF100895">
    <property type="entry name" value="Kazal-type serine protease inhibitors"/>
    <property type="match status" value="2"/>
</dbReference>
<dbReference type="CDD" id="cd00104">
    <property type="entry name" value="KAZAL_FS"/>
    <property type="match status" value="2"/>
</dbReference>
<evidence type="ECO:0000256" key="3">
    <source>
        <dbReference type="ARBA" id="ARBA00023157"/>
    </source>
</evidence>
<dbReference type="GO" id="GO:0005576">
    <property type="term" value="C:extracellular region"/>
    <property type="evidence" value="ECO:0007669"/>
    <property type="project" value="TreeGrafter"/>
</dbReference>
<dbReference type="Gene3D" id="3.30.60.30">
    <property type="match status" value="2"/>
</dbReference>
<evidence type="ECO:0000256" key="4">
    <source>
        <dbReference type="SAM" id="SignalP"/>
    </source>
</evidence>
<keyword evidence="2" id="KW-0722">Serine protease inhibitor</keyword>
<evidence type="ECO:0000256" key="2">
    <source>
        <dbReference type="ARBA" id="ARBA00022900"/>
    </source>
</evidence>
<dbReference type="PROSITE" id="PS51465">
    <property type="entry name" value="KAZAL_2"/>
    <property type="match status" value="2"/>
</dbReference>
<dbReference type="EMBL" id="MBAD02001899">
    <property type="protein sequence ID" value="RLN51159.1"/>
    <property type="molecule type" value="Genomic_DNA"/>
</dbReference>
<dbReference type="AlphaFoldDB" id="A0A3F2RGM6"/>
<dbReference type="InterPro" id="IPR002350">
    <property type="entry name" value="Kazal_dom"/>
</dbReference>
<keyword evidence="4" id="KW-0732">Signal</keyword>
<feature type="domain" description="Kazal-like" evidence="5">
    <location>
        <begin position="79"/>
        <end position="129"/>
    </location>
</feature>